<evidence type="ECO:0000313" key="3">
    <source>
        <dbReference type="Proteomes" id="UP000295124"/>
    </source>
</evidence>
<dbReference type="Proteomes" id="UP000295124">
    <property type="component" value="Unassembled WGS sequence"/>
</dbReference>
<name>A0A4R4ZKK1_9ACTN</name>
<keyword evidence="3" id="KW-1185">Reference proteome</keyword>
<proteinExistence type="predicted"/>
<accession>A0A4R4ZKK1</accession>
<comment type="caution">
    <text evidence="2">The sequence shown here is derived from an EMBL/GenBank/DDBJ whole genome shotgun (WGS) entry which is preliminary data.</text>
</comment>
<evidence type="ECO:0008006" key="4">
    <source>
        <dbReference type="Google" id="ProtNLM"/>
    </source>
</evidence>
<gene>
    <name evidence="2" type="ORF">E1263_17945</name>
</gene>
<sequence>MTRKSAPFLLTAMAVTGAVLAAGTQAAVAVEVPEHAVITCQDATMYENYNFALPGPVNKLRVLEQGNKVGHSRGKHPVYNGWASIQDFGPNDWGFVRYECLGGWGSW</sequence>
<organism evidence="2 3">
    <name type="scientific">Kribbella antibiotica</name>
    <dbReference type="NCBI Taxonomy" id="190195"/>
    <lineage>
        <taxon>Bacteria</taxon>
        <taxon>Bacillati</taxon>
        <taxon>Actinomycetota</taxon>
        <taxon>Actinomycetes</taxon>
        <taxon>Propionibacteriales</taxon>
        <taxon>Kribbellaceae</taxon>
        <taxon>Kribbella</taxon>
    </lineage>
</organism>
<feature type="signal peptide" evidence="1">
    <location>
        <begin position="1"/>
        <end position="21"/>
    </location>
</feature>
<evidence type="ECO:0000256" key="1">
    <source>
        <dbReference type="SAM" id="SignalP"/>
    </source>
</evidence>
<dbReference type="RefSeq" id="WP_132168760.1">
    <property type="nucleotide sequence ID" value="NZ_SMKX01000047.1"/>
</dbReference>
<evidence type="ECO:0000313" key="2">
    <source>
        <dbReference type="EMBL" id="TDD58700.1"/>
    </source>
</evidence>
<protein>
    <recommendedName>
        <fullName evidence="4">SH3 domain-containing protein</fullName>
    </recommendedName>
</protein>
<dbReference type="OrthoDB" id="3699543at2"/>
<keyword evidence="1" id="KW-0732">Signal</keyword>
<reference evidence="2 3" key="1">
    <citation type="submission" date="2019-03" db="EMBL/GenBank/DDBJ databases">
        <title>Draft genome sequences of novel Actinobacteria.</title>
        <authorList>
            <person name="Sahin N."/>
            <person name="Ay H."/>
            <person name="Saygin H."/>
        </authorList>
    </citation>
    <scope>NUCLEOTIDE SEQUENCE [LARGE SCALE GENOMIC DNA]</scope>
    <source>
        <strain evidence="2 3">JCM 13523</strain>
    </source>
</reference>
<feature type="chain" id="PRO_5039510096" description="SH3 domain-containing protein" evidence="1">
    <location>
        <begin position="22"/>
        <end position="107"/>
    </location>
</feature>
<dbReference type="AlphaFoldDB" id="A0A4R4ZKK1"/>
<dbReference type="EMBL" id="SMKX01000047">
    <property type="protein sequence ID" value="TDD58700.1"/>
    <property type="molecule type" value="Genomic_DNA"/>
</dbReference>